<gene>
    <name evidence="2" type="ORF">SAMN06269185_1052</name>
</gene>
<dbReference type="EMBL" id="OBEJ01000001">
    <property type="protein sequence ID" value="SNZ06108.1"/>
    <property type="molecule type" value="Genomic_DNA"/>
</dbReference>
<accession>A0A285N9Y1</accession>
<evidence type="ECO:0000256" key="1">
    <source>
        <dbReference type="SAM" id="Phobius"/>
    </source>
</evidence>
<dbReference type="AlphaFoldDB" id="A0A285N9Y1"/>
<dbReference type="RefSeq" id="WP_097008008.1">
    <property type="nucleotide sequence ID" value="NZ_OBEJ01000001.1"/>
</dbReference>
<evidence type="ECO:0000313" key="2">
    <source>
        <dbReference type="EMBL" id="SNZ06108.1"/>
    </source>
</evidence>
<name>A0A285N9Y1_NATPI</name>
<dbReference type="Proteomes" id="UP000219453">
    <property type="component" value="Unassembled WGS sequence"/>
</dbReference>
<feature type="transmembrane region" description="Helical" evidence="1">
    <location>
        <begin position="48"/>
        <end position="67"/>
    </location>
</feature>
<keyword evidence="1" id="KW-0812">Transmembrane</keyword>
<evidence type="ECO:0000313" key="3">
    <source>
        <dbReference type="Proteomes" id="UP000219453"/>
    </source>
</evidence>
<keyword evidence="1" id="KW-0472">Membrane</keyword>
<feature type="transmembrane region" description="Helical" evidence="1">
    <location>
        <begin position="18"/>
        <end position="36"/>
    </location>
</feature>
<keyword evidence="3" id="KW-1185">Reference proteome</keyword>
<reference evidence="2 3" key="1">
    <citation type="submission" date="2017-09" db="EMBL/GenBank/DDBJ databases">
        <authorList>
            <person name="Ehlers B."/>
            <person name="Leendertz F.H."/>
        </authorList>
    </citation>
    <scope>NUCLEOTIDE SEQUENCE [LARGE SCALE GENOMIC DNA]</scope>
    <source>
        <strain evidence="2 3">DSM 27208</strain>
    </source>
</reference>
<organism evidence="2 3">
    <name type="scientific">Natronoarchaeum philippinense</name>
    <dbReference type="NCBI Taxonomy" id="558529"/>
    <lineage>
        <taxon>Archaea</taxon>
        <taxon>Methanobacteriati</taxon>
        <taxon>Methanobacteriota</taxon>
        <taxon>Stenosarchaea group</taxon>
        <taxon>Halobacteria</taxon>
        <taxon>Halobacteriales</taxon>
        <taxon>Natronoarchaeaceae</taxon>
    </lineage>
</organism>
<protein>
    <submittedName>
        <fullName evidence="2">Uncharacterized protein</fullName>
    </submittedName>
</protein>
<proteinExistence type="predicted"/>
<keyword evidence="1" id="KW-1133">Transmembrane helix</keyword>
<sequence>MHDTDSETAKWKRRERSLAAGLVLWALFVSAYVTLYPEQAATWLTTRSSLVVAGTIMVSIGLFGGICDSAMALAARWVEPDDEEDLTSVPWDEE</sequence>